<feature type="region of interest" description="Disordered" evidence="1">
    <location>
        <begin position="1"/>
        <end position="21"/>
    </location>
</feature>
<comment type="caution">
    <text evidence="2">The sequence shown here is derived from an EMBL/GenBank/DDBJ whole genome shotgun (WGS) entry which is preliminary data.</text>
</comment>
<reference evidence="3" key="1">
    <citation type="journal article" date="2019" name="Int. J. Syst. Evol. Microbiol.">
        <title>The Global Catalogue of Microorganisms (GCM) 10K type strain sequencing project: providing services to taxonomists for standard genome sequencing and annotation.</title>
        <authorList>
            <consortium name="The Broad Institute Genomics Platform"/>
            <consortium name="The Broad Institute Genome Sequencing Center for Infectious Disease"/>
            <person name="Wu L."/>
            <person name="Ma J."/>
        </authorList>
    </citation>
    <scope>NUCLEOTIDE SEQUENCE [LARGE SCALE GENOMIC DNA]</scope>
    <source>
        <strain evidence="3">JCM 3115</strain>
    </source>
</reference>
<gene>
    <name evidence="2" type="ORF">GCM10010140_56280</name>
</gene>
<feature type="compositionally biased region" description="Gly residues" evidence="1">
    <location>
        <begin position="1"/>
        <end position="11"/>
    </location>
</feature>
<evidence type="ECO:0000313" key="3">
    <source>
        <dbReference type="Proteomes" id="UP000611554"/>
    </source>
</evidence>
<dbReference type="EMBL" id="BMQJ01000015">
    <property type="protein sequence ID" value="GGQ18573.1"/>
    <property type="molecule type" value="Genomic_DNA"/>
</dbReference>
<evidence type="ECO:0000313" key="2">
    <source>
        <dbReference type="EMBL" id="GGQ18573.1"/>
    </source>
</evidence>
<keyword evidence="3" id="KW-1185">Reference proteome</keyword>
<feature type="region of interest" description="Disordered" evidence="1">
    <location>
        <begin position="76"/>
        <end position="114"/>
    </location>
</feature>
<accession>A0ABQ2RBR8</accession>
<evidence type="ECO:0000256" key="1">
    <source>
        <dbReference type="SAM" id="MobiDB-lite"/>
    </source>
</evidence>
<name>A0ABQ2RBR8_9ACTN</name>
<organism evidence="2 3">
    <name type="scientific">Streptosporangium pseudovulgare</name>
    <dbReference type="NCBI Taxonomy" id="35765"/>
    <lineage>
        <taxon>Bacteria</taxon>
        <taxon>Bacillati</taxon>
        <taxon>Actinomycetota</taxon>
        <taxon>Actinomycetes</taxon>
        <taxon>Streptosporangiales</taxon>
        <taxon>Streptosporangiaceae</taxon>
        <taxon>Streptosporangium</taxon>
    </lineage>
</organism>
<protein>
    <submittedName>
        <fullName evidence="2">Uncharacterized protein</fullName>
    </submittedName>
</protein>
<dbReference type="Proteomes" id="UP000611554">
    <property type="component" value="Unassembled WGS sequence"/>
</dbReference>
<sequence length="114" mass="12145">MQSGGLDGCDAGGDRPPPLDPAFYRALESPAVFPRDTRFVAGLAHEAQDPADQRQVLNIVEGMLSRGRLAHLRARPALAAERPARPGQSARPGRVLSAPPQVPLTTAPRRPPGR</sequence>
<proteinExistence type="predicted"/>